<dbReference type="EMBL" id="AMZH03013865">
    <property type="protein sequence ID" value="RRT48574.1"/>
    <property type="molecule type" value="Genomic_DNA"/>
</dbReference>
<dbReference type="InterPro" id="IPR008979">
    <property type="entry name" value="Galactose-bd-like_sf"/>
</dbReference>
<comment type="similarity">
    <text evidence="1">Belongs to the glycosyl hydrolase 10 (cellulase F) family.</text>
</comment>
<dbReference type="FunFam" id="3.20.20.80:FF:000104">
    <property type="entry name" value="Endo-1,4-beta-xylanase A"/>
    <property type="match status" value="1"/>
</dbReference>
<evidence type="ECO:0000256" key="6">
    <source>
        <dbReference type="ARBA" id="ARBA00023326"/>
    </source>
</evidence>
<accession>A0A426YA23</accession>
<dbReference type="Pfam" id="PF00331">
    <property type="entry name" value="Glyco_hydro_10"/>
    <property type="match status" value="1"/>
</dbReference>
<dbReference type="PROSITE" id="PS51760">
    <property type="entry name" value="GH10_2"/>
    <property type="match status" value="1"/>
</dbReference>
<dbReference type="Gene3D" id="2.60.120.260">
    <property type="entry name" value="Galactose-binding domain-like"/>
    <property type="match status" value="2"/>
</dbReference>
<proteinExistence type="inferred from homology"/>
<name>A0A426YA23_ENSVE</name>
<feature type="domain" description="GH10" evidence="7">
    <location>
        <begin position="400"/>
        <end position="695"/>
    </location>
</feature>
<evidence type="ECO:0000256" key="5">
    <source>
        <dbReference type="ARBA" id="ARBA00023277"/>
    </source>
</evidence>
<dbReference type="AlphaFoldDB" id="A0A426YA23"/>
<evidence type="ECO:0000313" key="9">
    <source>
        <dbReference type="Proteomes" id="UP000287651"/>
    </source>
</evidence>
<keyword evidence="2" id="KW-0858">Xylan degradation</keyword>
<dbReference type="SUPFAM" id="SSF49785">
    <property type="entry name" value="Galactose-binding domain-like"/>
    <property type="match status" value="2"/>
</dbReference>
<keyword evidence="4" id="KW-0378">Hydrolase</keyword>
<dbReference type="GO" id="GO:0031176">
    <property type="term" value="F:endo-1,4-beta-xylanase activity"/>
    <property type="evidence" value="ECO:0007669"/>
    <property type="project" value="UniProtKB-ARBA"/>
</dbReference>
<dbReference type="Proteomes" id="UP000287651">
    <property type="component" value="Unassembled WGS sequence"/>
</dbReference>
<evidence type="ECO:0000256" key="4">
    <source>
        <dbReference type="ARBA" id="ARBA00022801"/>
    </source>
</evidence>
<dbReference type="Gene3D" id="3.20.20.80">
    <property type="entry name" value="Glycosidases"/>
    <property type="match status" value="1"/>
</dbReference>
<dbReference type="InterPro" id="IPR001000">
    <property type="entry name" value="GH10_dom"/>
</dbReference>
<evidence type="ECO:0000259" key="7">
    <source>
        <dbReference type="PROSITE" id="PS51760"/>
    </source>
</evidence>
<keyword evidence="3" id="KW-0677">Repeat</keyword>
<dbReference type="InterPro" id="IPR017853">
    <property type="entry name" value="GH"/>
</dbReference>
<dbReference type="SUPFAM" id="SSF51445">
    <property type="entry name" value="(Trans)glycosidases"/>
    <property type="match status" value="1"/>
</dbReference>
<evidence type="ECO:0000313" key="8">
    <source>
        <dbReference type="EMBL" id="RRT48574.1"/>
    </source>
</evidence>
<keyword evidence="6" id="KW-0624">Polysaccharide degradation</keyword>
<evidence type="ECO:0000256" key="2">
    <source>
        <dbReference type="ARBA" id="ARBA00022651"/>
    </source>
</evidence>
<gene>
    <name evidence="8" type="ORF">B296_00047355</name>
</gene>
<reference evidence="8 9" key="1">
    <citation type="journal article" date="2014" name="Agronomy (Basel)">
        <title>A Draft Genome Sequence for Ensete ventricosum, the Drought-Tolerant Tree Against Hunger.</title>
        <authorList>
            <person name="Harrison J."/>
            <person name="Moore K.A."/>
            <person name="Paszkiewicz K."/>
            <person name="Jones T."/>
            <person name="Grant M."/>
            <person name="Ambacheew D."/>
            <person name="Muzemil S."/>
            <person name="Studholme D.J."/>
        </authorList>
    </citation>
    <scope>NUCLEOTIDE SEQUENCE [LARGE SCALE GENOMIC DNA]</scope>
</reference>
<keyword evidence="5" id="KW-0119">Carbohydrate metabolism</keyword>
<evidence type="ECO:0000256" key="3">
    <source>
        <dbReference type="ARBA" id="ARBA00022737"/>
    </source>
</evidence>
<dbReference type="InterPro" id="IPR003305">
    <property type="entry name" value="CenC_carb-bd"/>
</dbReference>
<dbReference type="GO" id="GO:0045493">
    <property type="term" value="P:xylan catabolic process"/>
    <property type="evidence" value="ECO:0007669"/>
    <property type="project" value="UniProtKB-KW"/>
</dbReference>
<dbReference type="PANTHER" id="PTHR31490:SF87">
    <property type="entry name" value="PUTATIVE, EXPRESSED-RELATED"/>
    <property type="match status" value="1"/>
</dbReference>
<dbReference type="Pfam" id="PF02018">
    <property type="entry name" value="CBM_4_9"/>
    <property type="match status" value="2"/>
</dbReference>
<dbReference type="InterPro" id="IPR044846">
    <property type="entry name" value="GH10"/>
</dbReference>
<dbReference type="PRINTS" id="PR00134">
    <property type="entry name" value="GLHYDRLASE10"/>
</dbReference>
<evidence type="ECO:0000256" key="1">
    <source>
        <dbReference type="ARBA" id="ARBA00007495"/>
    </source>
</evidence>
<sequence length="752" mass="83557">MADCATHQSLSEVRWVSGVRLHDGDENIVLNPNFDDGLDNWSARGGCKILLHESMDDGKILPLDGGKSFASATERTQSWNGIQQEITGRVQRKLAYEVTATVRIFGKATTTAEVRATLYVQTPNGRDQYIGIGKLQASDKDWVQLQGKFLINGVASKAVIFIEGPPVDTDILLNSLVVKHAEKSSPSTPPDFENVLYGVNVIQNSNLDDDSDGLSGWSPLGPCKLSVANNGAPRVLPSMARDSLGTHEPLSGRYILVTDRTQTWMGPAQTITDKLQPHVTYQVSAWVRLGPQRNGPQNVNVALGVDSQWVNGGQVEVNDQRWYEVGGSFRIETQPSRVMVYVQGPSSGVDLMVAGLQIFPVDRQARFKHLKKLTDKVMHTTRSYSNSFGVSCSDGDSTPLGSFVKVRQMKNSFPFGACVMRTNIDNEDFVDFFVKNFNWAVFGNELKWYWTEPQQGNLNYADADELLDLCKKNGMEARGHCIFWEVENAVQSWVRSLNTNDLTTAVQNRLNGLLTRYKDQFRHYDVNNEMLHGSFYQDRLGKDIRAYMFKTASQLDPAATLFVNDYSVESAADIRATPEMYIEQILGLQDQGAPVGGIGLQGHVSTPVGPVISSALDKLGILGLPIWFTEVDVSAANEYVRADDLEVMLREAYAHPAVEGIMLWGFWELSMSRDNGHLVNAEGDLNEAGLRYLKLRQEWLSHAHGKLDDQGEFKFRGFHGTYSVEIITLTKKISQTFTVENGDSPLVVNISL</sequence>
<dbReference type="FunFam" id="2.60.120.260:FF:000103">
    <property type="entry name" value="Glycosyl hydrolase family 10 protein"/>
    <property type="match status" value="1"/>
</dbReference>
<dbReference type="SMART" id="SM00633">
    <property type="entry name" value="Glyco_10"/>
    <property type="match status" value="1"/>
</dbReference>
<protein>
    <recommendedName>
        <fullName evidence="7">GH10 domain-containing protein</fullName>
    </recommendedName>
</protein>
<comment type="caution">
    <text evidence="8">The sequence shown here is derived from an EMBL/GenBank/DDBJ whole genome shotgun (WGS) entry which is preliminary data.</text>
</comment>
<dbReference type="PANTHER" id="PTHR31490">
    <property type="entry name" value="GLYCOSYL HYDROLASE"/>
    <property type="match status" value="1"/>
</dbReference>
<organism evidence="8 9">
    <name type="scientific">Ensete ventricosum</name>
    <name type="common">Abyssinian banana</name>
    <name type="synonym">Musa ensete</name>
    <dbReference type="NCBI Taxonomy" id="4639"/>
    <lineage>
        <taxon>Eukaryota</taxon>
        <taxon>Viridiplantae</taxon>
        <taxon>Streptophyta</taxon>
        <taxon>Embryophyta</taxon>
        <taxon>Tracheophyta</taxon>
        <taxon>Spermatophyta</taxon>
        <taxon>Magnoliopsida</taxon>
        <taxon>Liliopsida</taxon>
        <taxon>Zingiberales</taxon>
        <taxon>Musaceae</taxon>
        <taxon>Ensete</taxon>
    </lineage>
</organism>